<sequence length="364" mass="41832">VVAKKREKDKEEMKKNLDDLLAKAKQGINMRHTPKNKPQSRAIIIKVIVPPVNNIAETGETAQPISFIVPLKLLISSPAELPRLPDINPQQTTQDIVNTTSNIGQQAAETSQQAGTEVKNTTDNMTNQIEDIIKQINNLKTELEGKINAVKNCVENEVSKINFQEIKDKIDTLGGLPGKLTELQDKYKKYLDEQGIDEVYLYEYLRFQQLHELLATLPNSQQKQTAEAFDLAQQVVTEREIHTDAMKAMDQLEEENRNLKRQLEVQIQIQQPKFNTNIHSVKITNLQILQRVSNSEFNTDPYFYMLFNNDKPDGSNNKVFFAFGNKVKQNWEILSENHENIKEIQIEYEPHDRGNRVVNILNWT</sequence>
<keyword evidence="2" id="KW-1185">Reference proteome</keyword>
<name>A0ACA9RJB6_9GLOM</name>
<reference evidence="1" key="1">
    <citation type="submission" date="2021-06" db="EMBL/GenBank/DDBJ databases">
        <authorList>
            <person name="Kallberg Y."/>
            <person name="Tangrot J."/>
            <person name="Rosling A."/>
        </authorList>
    </citation>
    <scope>NUCLEOTIDE SEQUENCE</scope>
    <source>
        <strain evidence="1">MA461A</strain>
    </source>
</reference>
<gene>
    <name evidence="1" type="ORF">RPERSI_LOCUS19905</name>
</gene>
<feature type="non-terminal residue" evidence="1">
    <location>
        <position position="364"/>
    </location>
</feature>
<comment type="caution">
    <text evidence="1">The sequence shown here is derived from an EMBL/GenBank/DDBJ whole genome shotgun (WGS) entry which is preliminary data.</text>
</comment>
<accession>A0ACA9RJB6</accession>
<protein>
    <submittedName>
        <fullName evidence="1">1647_t:CDS:1</fullName>
    </submittedName>
</protein>
<dbReference type="Proteomes" id="UP000789920">
    <property type="component" value="Unassembled WGS sequence"/>
</dbReference>
<dbReference type="EMBL" id="CAJVQC010055241">
    <property type="protein sequence ID" value="CAG8795143.1"/>
    <property type="molecule type" value="Genomic_DNA"/>
</dbReference>
<organism evidence="1 2">
    <name type="scientific">Racocetra persica</name>
    <dbReference type="NCBI Taxonomy" id="160502"/>
    <lineage>
        <taxon>Eukaryota</taxon>
        <taxon>Fungi</taxon>
        <taxon>Fungi incertae sedis</taxon>
        <taxon>Mucoromycota</taxon>
        <taxon>Glomeromycotina</taxon>
        <taxon>Glomeromycetes</taxon>
        <taxon>Diversisporales</taxon>
        <taxon>Gigasporaceae</taxon>
        <taxon>Racocetra</taxon>
    </lineage>
</organism>
<evidence type="ECO:0000313" key="2">
    <source>
        <dbReference type="Proteomes" id="UP000789920"/>
    </source>
</evidence>
<evidence type="ECO:0000313" key="1">
    <source>
        <dbReference type="EMBL" id="CAG8795143.1"/>
    </source>
</evidence>
<feature type="non-terminal residue" evidence="1">
    <location>
        <position position="1"/>
    </location>
</feature>
<proteinExistence type="predicted"/>